<reference evidence="1 2" key="1">
    <citation type="submission" date="2014-07" db="EMBL/GenBank/DDBJ databases">
        <title>Methanogenic archaea and the global carbon cycle.</title>
        <authorList>
            <person name="Henriksen J.R."/>
            <person name="Luke J."/>
            <person name="Reinhart S."/>
            <person name="Benedict M.N."/>
            <person name="Youngblut N.D."/>
            <person name="Metcalf M.E."/>
            <person name="Whitaker R.J."/>
            <person name="Metcalf W.W."/>
        </authorList>
    </citation>
    <scope>NUCLEOTIDE SEQUENCE [LARGE SCALE GENOMIC DNA]</scope>
    <source>
        <strain evidence="1 2">HB-1</strain>
    </source>
</reference>
<keyword evidence="2" id="KW-1185">Reference proteome</keyword>
<dbReference type="PATRIC" id="fig|1434110.4.peg.667"/>
<protein>
    <recommendedName>
        <fullName evidence="3">LIM zinc-binding domain-containing protein</fullName>
    </recommendedName>
</protein>
<dbReference type="InterPro" id="IPR036390">
    <property type="entry name" value="WH_DNA-bd_sf"/>
</dbReference>
<evidence type="ECO:0000313" key="1">
    <source>
        <dbReference type="EMBL" id="AKB77036.1"/>
    </source>
</evidence>
<dbReference type="SUPFAM" id="SSF46785">
    <property type="entry name" value="Winged helix' DNA-binding domain"/>
    <property type="match status" value="2"/>
</dbReference>
<dbReference type="STRING" id="1434110.MSHOH_0553"/>
<sequence>MSRISGTSMKPVLDEEEIWVLECIKEANLDRGFHIRDIIKKAKTEYGLSRSTVYEIVGYLEFHDLVKTNKLGNRELDPNIQYCVTCTSCGKEIPGNEYIKESGRAICEDCYLEGHQRIKFADPVAVRSKRLFRKQHGFEGTEGLTELQKEIYRFILEEGGATPEKISNLFKLTLQETRNQLAILRHCELLKWRKMGEEMYMVPFDS</sequence>
<dbReference type="KEGG" id="mhor:MSHOH_0553"/>
<evidence type="ECO:0000313" key="2">
    <source>
        <dbReference type="Proteomes" id="UP000033101"/>
    </source>
</evidence>
<organism evidence="1 2">
    <name type="scientific">Methanosarcina horonobensis HB-1 = JCM 15518</name>
    <dbReference type="NCBI Taxonomy" id="1434110"/>
    <lineage>
        <taxon>Archaea</taxon>
        <taxon>Methanobacteriati</taxon>
        <taxon>Methanobacteriota</taxon>
        <taxon>Stenosarchaea group</taxon>
        <taxon>Methanomicrobia</taxon>
        <taxon>Methanosarcinales</taxon>
        <taxon>Methanosarcinaceae</taxon>
        <taxon>Methanosarcina</taxon>
    </lineage>
</organism>
<dbReference type="HOGENOM" id="CLU_1375510_0_0_2"/>
<gene>
    <name evidence="1" type="ORF">MSHOH_0553</name>
</gene>
<proteinExistence type="predicted"/>
<dbReference type="Proteomes" id="UP000033101">
    <property type="component" value="Chromosome"/>
</dbReference>
<name>A0A0E3S8R8_9EURY</name>
<dbReference type="EMBL" id="CP009516">
    <property type="protein sequence ID" value="AKB77036.1"/>
    <property type="molecule type" value="Genomic_DNA"/>
</dbReference>
<accession>A0A0E3S8R8</accession>
<dbReference type="Gene3D" id="2.10.110.10">
    <property type="entry name" value="Cysteine Rich Protein"/>
    <property type="match status" value="1"/>
</dbReference>
<dbReference type="AlphaFoldDB" id="A0A0E3S8R8"/>
<evidence type="ECO:0008006" key="3">
    <source>
        <dbReference type="Google" id="ProtNLM"/>
    </source>
</evidence>